<dbReference type="PRINTS" id="PR01102">
    <property type="entry name" value="5HT6RECEPTR"/>
</dbReference>
<dbReference type="PROSITE" id="PS50262">
    <property type="entry name" value="G_PROTEIN_RECEP_F1_2"/>
    <property type="match status" value="1"/>
</dbReference>
<dbReference type="InterPro" id="IPR000276">
    <property type="entry name" value="GPCR_Rhodpsn"/>
</dbReference>
<protein>
    <submittedName>
        <fullName evidence="16 17">5-hydroxytryptamine receptor 1F-like</fullName>
    </submittedName>
</protein>
<evidence type="ECO:0000313" key="17">
    <source>
        <dbReference type="RefSeq" id="XP_022248274.1"/>
    </source>
</evidence>
<keyword evidence="9 11" id="KW-0675">Receptor</keyword>
<proteinExistence type="inferred from homology"/>
<evidence type="ECO:0000259" key="14">
    <source>
        <dbReference type="PROSITE" id="PS50262"/>
    </source>
</evidence>
<keyword evidence="4 11" id="KW-0812">Transmembrane</keyword>
<dbReference type="PRINTS" id="PR00237">
    <property type="entry name" value="GPCRRHODOPSN"/>
</dbReference>
<feature type="transmembrane region" description="Helical" evidence="13">
    <location>
        <begin position="83"/>
        <end position="103"/>
    </location>
</feature>
<evidence type="ECO:0000256" key="13">
    <source>
        <dbReference type="SAM" id="Phobius"/>
    </source>
</evidence>
<evidence type="ECO:0000256" key="3">
    <source>
        <dbReference type="ARBA" id="ARBA00022475"/>
    </source>
</evidence>
<keyword evidence="10 11" id="KW-0807">Transducer</keyword>
<evidence type="ECO:0000256" key="10">
    <source>
        <dbReference type="ARBA" id="ARBA00023224"/>
    </source>
</evidence>
<keyword evidence="7 13" id="KW-0472">Membrane</keyword>
<evidence type="ECO:0000256" key="8">
    <source>
        <dbReference type="ARBA" id="ARBA00023157"/>
    </source>
</evidence>
<evidence type="ECO:0000256" key="9">
    <source>
        <dbReference type="ARBA" id="ARBA00023170"/>
    </source>
</evidence>
<evidence type="ECO:0000313" key="16">
    <source>
        <dbReference type="RefSeq" id="XP_013780378.2"/>
    </source>
</evidence>
<dbReference type="CDD" id="cd15061">
    <property type="entry name" value="7tmA_tyramine_R-like"/>
    <property type="match status" value="1"/>
</dbReference>
<keyword evidence="8" id="KW-1015">Disulfide bond</keyword>
<feature type="transmembrane region" description="Helical" evidence="13">
    <location>
        <begin position="165"/>
        <end position="186"/>
    </location>
</feature>
<feature type="transmembrane region" description="Helical" evidence="13">
    <location>
        <begin position="123"/>
        <end position="145"/>
    </location>
</feature>
<dbReference type="GeneID" id="106464766"/>
<feature type="region of interest" description="Disordered" evidence="12">
    <location>
        <begin position="209"/>
        <end position="246"/>
    </location>
</feature>
<dbReference type="RefSeq" id="XP_013780378.2">
    <property type="nucleotide sequence ID" value="XM_013924924.2"/>
</dbReference>
<comment type="subcellular location">
    <subcellularLocation>
        <location evidence="1">Cell membrane</location>
        <topology evidence="1">Multi-pass membrane protein</topology>
    </subcellularLocation>
</comment>
<dbReference type="PROSITE" id="PS00237">
    <property type="entry name" value="G_PROTEIN_RECEP_F1_1"/>
    <property type="match status" value="1"/>
</dbReference>
<reference evidence="16 17" key="1">
    <citation type="submission" date="2025-05" db="UniProtKB">
        <authorList>
            <consortium name="RefSeq"/>
        </authorList>
    </citation>
    <scope>IDENTIFICATION</scope>
    <source>
        <tissue evidence="16 17">Muscle</tissue>
    </source>
</reference>
<dbReference type="SMART" id="SM01381">
    <property type="entry name" value="7TM_GPCR_Srsx"/>
    <property type="match status" value="1"/>
</dbReference>
<feature type="compositionally biased region" description="Polar residues" evidence="12">
    <location>
        <begin position="213"/>
        <end position="231"/>
    </location>
</feature>
<feature type="transmembrane region" description="Helical" evidence="13">
    <location>
        <begin position="6"/>
        <end position="32"/>
    </location>
</feature>
<keyword evidence="6 11" id="KW-0297">G-protein coupled receptor</keyword>
<dbReference type="Pfam" id="PF00001">
    <property type="entry name" value="7tm_1"/>
    <property type="match status" value="1"/>
</dbReference>
<evidence type="ECO:0000256" key="2">
    <source>
        <dbReference type="ARBA" id="ARBA00010663"/>
    </source>
</evidence>
<comment type="similarity">
    <text evidence="2 11">Belongs to the G-protein coupled receptor 1 family.</text>
</comment>
<evidence type="ECO:0000256" key="1">
    <source>
        <dbReference type="ARBA" id="ARBA00004651"/>
    </source>
</evidence>
<evidence type="ECO:0000256" key="11">
    <source>
        <dbReference type="RuleBase" id="RU000688"/>
    </source>
</evidence>
<keyword evidence="3" id="KW-1003">Cell membrane</keyword>
<gene>
    <name evidence="16 17" type="primary">LOC106464766</name>
</gene>
<sequence length="434" mass="48505">MELTFSNTVVIVVLSVVILLTLVGNMLVIAAVATTRRMRTVTNYFVVSLAVSDLLVGFLVMPFGVMQEVAHRWQLGRIACEFWISLDVLLCTASILNLCCISLDRYFAITSPMSYVVKRNSKLAVVMIAGVWVLSALITCPPIFGWHESDRENSSGCGYNTNVGYVVYSALGSFFIPAFVMLYVYYRIFAAARKRESVLTSGVSIKKKIDDGQQGNSSCHSSVGDHTSSSLERSRSHRNTDPAVRIDISPVSIDQEAGLGKTNDKGSDKIQNLTLAPSISRIPSVRATLILEKSCDSDRGLIRTYSSNESRETSFSSTAFCRGLKIQKDTWTRRQGYEKAAFQRERRVAKSLSVVVGGFVLCWLPFFILYIIRPFCTYEIPQELSSCLVWLGWVNSAINPFIYALNSTDYKKAFARLTIDKLRRPTRTNIKNFI</sequence>
<evidence type="ECO:0000256" key="7">
    <source>
        <dbReference type="ARBA" id="ARBA00023136"/>
    </source>
</evidence>
<feature type="transmembrane region" description="Helical" evidence="13">
    <location>
        <begin position="352"/>
        <end position="372"/>
    </location>
</feature>
<evidence type="ECO:0000256" key="6">
    <source>
        <dbReference type="ARBA" id="ARBA00023040"/>
    </source>
</evidence>
<dbReference type="InterPro" id="IPR017452">
    <property type="entry name" value="GPCR_Rhodpsn_7TM"/>
</dbReference>
<keyword evidence="15" id="KW-1185">Reference proteome</keyword>
<dbReference type="PANTHER" id="PTHR24248:SF199">
    <property type="entry name" value="IP13425P-RELATED"/>
    <property type="match status" value="1"/>
</dbReference>
<dbReference type="RefSeq" id="XP_022248274.1">
    <property type="nucleotide sequence ID" value="XM_022392566.1"/>
</dbReference>
<evidence type="ECO:0000256" key="4">
    <source>
        <dbReference type="ARBA" id="ARBA00022692"/>
    </source>
</evidence>
<organism evidence="15 16">
    <name type="scientific">Limulus polyphemus</name>
    <name type="common">Atlantic horseshoe crab</name>
    <dbReference type="NCBI Taxonomy" id="6850"/>
    <lineage>
        <taxon>Eukaryota</taxon>
        <taxon>Metazoa</taxon>
        <taxon>Ecdysozoa</taxon>
        <taxon>Arthropoda</taxon>
        <taxon>Chelicerata</taxon>
        <taxon>Merostomata</taxon>
        <taxon>Xiphosura</taxon>
        <taxon>Limulidae</taxon>
        <taxon>Limulus</taxon>
    </lineage>
</organism>
<evidence type="ECO:0000313" key="15">
    <source>
        <dbReference type="Proteomes" id="UP000694941"/>
    </source>
</evidence>
<keyword evidence="5 13" id="KW-1133">Transmembrane helix</keyword>
<evidence type="ECO:0000256" key="5">
    <source>
        <dbReference type="ARBA" id="ARBA00022989"/>
    </source>
</evidence>
<dbReference type="SUPFAM" id="SSF81321">
    <property type="entry name" value="Family A G protein-coupled receptor-like"/>
    <property type="match status" value="1"/>
</dbReference>
<dbReference type="Gene3D" id="1.20.1070.10">
    <property type="entry name" value="Rhodopsin 7-helix transmembrane proteins"/>
    <property type="match status" value="2"/>
</dbReference>
<name>A0ABM1BEJ2_LIMPO</name>
<evidence type="ECO:0000256" key="12">
    <source>
        <dbReference type="SAM" id="MobiDB-lite"/>
    </source>
</evidence>
<accession>A0ABM1BEJ2</accession>
<dbReference type="PANTHER" id="PTHR24248">
    <property type="entry name" value="ADRENERGIC RECEPTOR-RELATED G-PROTEIN COUPLED RECEPTOR"/>
    <property type="match status" value="1"/>
</dbReference>
<dbReference type="Proteomes" id="UP000694941">
    <property type="component" value="Unplaced"/>
</dbReference>
<feature type="domain" description="G-protein coupled receptors family 1 profile" evidence="14">
    <location>
        <begin position="24"/>
        <end position="403"/>
    </location>
</feature>
<feature type="transmembrane region" description="Helical" evidence="13">
    <location>
        <begin position="44"/>
        <end position="63"/>
    </location>
</feature>